<dbReference type="Gene3D" id="2.60.15.10">
    <property type="entry name" value="F0F1 ATP synthase delta/epsilon subunit, N-terminal"/>
    <property type="match status" value="1"/>
</dbReference>
<dbReference type="AlphaFoldDB" id="A0A150H8L3"/>
<dbReference type="PANTHER" id="PTHR13822">
    <property type="entry name" value="ATP SYNTHASE DELTA/EPSILON CHAIN"/>
    <property type="match status" value="1"/>
</dbReference>
<comment type="caution">
    <text evidence="10">The sequence shown here is derived from an EMBL/GenBank/DDBJ whole genome shotgun (WGS) entry which is preliminary data.</text>
</comment>
<gene>
    <name evidence="10" type="primary">atpC</name>
    <name evidence="10" type="ORF">Bravens_01401</name>
    <name evidence="11" type="ORF">CYJ40_00710</name>
</gene>
<dbReference type="PATRIC" id="fig|479117.4.peg.1390"/>
<protein>
    <submittedName>
        <fullName evidence="10">ATP synthase epsilon chain</fullName>
    </submittedName>
    <submittedName>
        <fullName evidence="11">F0F1 ATP synthase subunit epsilon</fullName>
    </submittedName>
</protein>
<reference evidence="11 12" key="2">
    <citation type="submission" date="2017-12" db="EMBL/GenBank/DDBJ databases">
        <title>Phylogenetic diversity of female urinary microbiome.</title>
        <authorList>
            <person name="Thomas-White K."/>
            <person name="Wolfe A.J."/>
        </authorList>
    </citation>
    <scope>NUCLEOTIDE SEQUENCE [LARGE SCALE GENOMIC DNA]</scope>
    <source>
        <strain evidence="11 12">UMB0426</strain>
    </source>
</reference>
<comment type="subunit">
    <text evidence="8">F-type ATPases have 2 components, CF(1) - the catalytic core - and CF(0) - the membrane proton channel. CF(1) has five subunits: alpha(3), beta(3), gamma(1), delta(1), epsilon(1). CF(0) has three main subunits: a, b and c.</text>
</comment>
<sequence>MALDVTVVAADREVWSGQAKRVVAKSVEGEIGILTGHEPVLAVIAGGDVRIIDSNDQLVTAHAAGGFMSVENDRVNIVADTAKLV</sequence>
<evidence type="ECO:0000256" key="1">
    <source>
        <dbReference type="ARBA" id="ARBA00004202"/>
    </source>
</evidence>
<evidence type="ECO:0000256" key="5">
    <source>
        <dbReference type="ARBA" id="ARBA00023136"/>
    </source>
</evidence>
<comment type="subcellular location">
    <subcellularLocation>
        <location evidence="1">Cell membrane</location>
        <topology evidence="1">Peripheral membrane protein</topology>
    </subcellularLocation>
</comment>
<dbReference type="SUPFAM" id="SSF51344">
    <property type="entry name" value="Epsilon subunit of F1F0-ATP synthase N-terminal domain"/>
    <property type="match status" value="1"/>
</dbReference>
<evidence type="ECO:0000259" key="9">
    <source>
        <dbReference type="Pfam" id="PF02823"/>
    </source>
</evidence>
<dbReference type="NCBIfam" id="NF009977">
    <property type="entry name" value="PRK13442.1"/>
    <property type="match status" value="1"/>
</dbReference>
<dbReference type="EMBL" id="PKGO01000001">
    <property type="protein sequence ID" value="PKY71231.1"/>
    <property type="molecule type" value="Genomic_DNA"/>
</dbReference>
<accession>A0A150H8L3</accession>
<dbReference type="GO" id="GO:0046933">
    <property type="term" value="F:proton-transporting ATP synthase activity, rotational mechanism"/>
    <property type="evidence" value="ECO:0007669"/>
    <property type="project" value="InterPro"/>
</dbReference>
<comment type="similarity">
    <text evidence="2 8">Belongs to the ATPase epsilon chain family.</text>
</comment>
<evidence type="ECO:0000256" key="8">
    <source>
        <dbReference type="RuleBase" id="RU003656"/>
    </source>
</evidence>
<name>A0A150H8L3_9MICO</name>
<organism evidence="10 13">
    <name type="scientific">Brevibacterium ravenspurgense</name>
    <dbReference type="NCBI Taxonomy" id="479117"/>
    <lineage>
        <taxon>Bacteria</taxon>
        <taxon>Bacillati</taxon>
        <taxon>Actinomycetota</taxon>
        <taxon>Actinomycetes</taxon>
        <taxon>Micrococcales</taxon>
        <taxon>Brevibacteriaceae</taxon>
        <taxon>Brevibacterium</taxon>
    </lineage>
</organism>
<keyword evidence="4 8" id="KW-0406">Ion transport</keyword>
<feature type="domain" description="ATP synthase F1 complex delta/epsilon subunit N-terminal" evidence="9">
    <location>
        <begin position="3"/>
        <end position="82"/>
    </location>
</feature>
<evidence type="ECO:0000256" key="6">
    <source>
        <dbReference type="ARBA" id="ARBA00023196"/>
    </source>
</evidence>
<reference evidence="10 13" key="1">
    <citation type="submission" date="2016-01" db="EMBL/GenBank/DDBJ databases">
        <title>Use of Whole Genome Sequencing to ascertain that Brevibacterium massiliense (Roux, Raoult 2009) is a later heterotypic synonym of Brevibacterium ravenspurgense (Mages 2008).</title>
        <authorList>
            <person name="Bernier A.-M."/>
            <person name="Burdz T."/>
            <person name="Huynh C."/>
            <person name="Pachecho A.L."/>
            <person name="Wiebe D."/>
            <person name="Bonner C."/>
            <person name="Bernard K."/>
        </authorList>
    </citation>
    <scope>NUCLEOTIDE SEQUENCE [LARGE SCALE GENOMIC DNA]</scope>
    <source>
        <strain evidence="10 13">CCUG56047</strain>
    </source>
</reference>
<dbReference type="GO" id="GO:0045259">
    <property type="term" value="C:proton-transporting ATP synthase complex"/>
    <property type="evidence" value="ECO:0007669"/>
    <property type="project" value="UniProtKB-KW"/>
</dbReference>
<evidence type="ECO:0000313" key="13">
    <source>
        <dbReference type="Proteomes" id="UP000243589"/>
    </source>
</evidence>
<dbReference type="InterPro" id="IPR001469">
    <property type="entry name" value="ATP_synth_F1_dsu/esu"/>
</dbReference>
<evidence type="ECO:0000256" key="7">
    <source>
        <dbReference type="ARBA" id="ARBA00023310"/>
    </source>
</evidence>
<dbReference type="InterPro" id="IPR020546">
    <property type="entry name" value="ATP_synth_F1_dsu/esu_N"/>
</dbReference>
<keyword evidence="7 8" id="KW-0066">ATP synthesis</keyword>
<dbReference type="STRING" id="1176165.GCA_001584405_01792"/>
<proteinExistence type="inferred from homology"/>
<keyword evidence="5" id="KW-0472">Membrane</keyword>
<evidence type="ECO:0000313" key="10">
    <source>
        <dbReference type="EMBL" id="KXZ58354.1"/>
    </source>
</evidence>
<dbReference type="CDD" id="cd12152">
    <property type="entry name" value="F1-ATPase_delta"/>
    <property type="match status" value="1"/>
</dbReference>
<dbReference type="Proteomes" id="UP000243589">
    <property type="component" value="Unassembled WGS sequence"/>
</dbReference>
<evidence type="ECO:0000256" key="3">
    <source>
        <dbReference type="ARBA" id="ARBA00022448"/>
    </source>
</evidence>
<dbReference type="Pfam" id="PF02823">
    <property type="entry name" value="ATP-synt_DE_N"/>
    <property type="match status" value="1"/>
</dbReference>
<dbReference type="Proteomes" id="UP000242755">
    <property type="component" value="Unassembled WGS sequence"/>
</dbReference>
<keyword evidence="3 8" id="KW-0813">Transport</keyword>
<dbReference type="GO" id="GO:0005886">
    <property type="term" value="C:plasma membrane"/>
    <property type="evidence" value="ECO:0007669"/>
    <property type="project" value="UniProtKB-SubCell"/>
</dbReference>
<keyword evidence="13" id="KW-1185">Reference proteome</keyword>
<dbReference type="RefSeq" id="WP_019175430.1">
    <property type="nucleotide sequence ID" value="NZ_JAKRCZ010000001.1"/>
</dbReference>
<evidence type="ECO:0000313" key="12">
    <source>
        <dbReference type="Proteomes" id="UP000242755"/>
    </source>
</evidence>
<dbReference type="PANTHER" id="PTHR13822:SF10">
    <property type="entry name" value="ATP SYNTHASE EPSILON CHAIN, CHLOROPLASTIC"/>
    <property type="match status" value="1"/>
</dbReference>
<keyword evidence="6 8" id="KW-0139">CF(1)</keyword>
<dbReference type="EMBL" id="LQQC01000010">
    <property type="protein sequence ID" value="KXZ58354.1"/>
    <property type="molecule type" value="Genomic_DNA"/>
</dbReference>
<evidence type="ECO:0000256" key="2">
    <source>
        <dbReference type="ARBA" id="ARBA00005712"/>
    </source>
</evidence>
<evidence type="ECO:0000256" key="4">
    <source>
        <dbReference type="ARBA" id="ARBA00023065"/>
    </source>
</evidence>
<dbReference type="NCBIfam" id="TIGR01216">
    <property type="entry name" value="ATP_synt_epsi"/>
    <property type="match status" value="1"/>
</dbReference>
<evidence type="ECO:0000313" key="11">
    <source>
        <dbReference type="EMBL" id="PKY71231.1"/>
    </source>
</evidence>
<dbReference type="InterPro" id="IPR036771">
    <property type="entry name" value="ATPsynth_dsu/esu_N"/>
</dbReference>